<comment type="caution">
    <text evidence="2">The sequence shown here is derived from an EMBL/GenBank/DDBJ whole genome shotgun (WGS) entry which is preliminary data.</text>
</comment>
<feature type="region of interest" description="Disordered" evidence="1">
    <location>
        <begin position="83"/>
        <end position="120"/>
    </location>
</feature>
<feature type="compositionally biased region" description="Polar residues" evidence="1">
    <location>
        <begin position="1"/>
        <end position="11"/>
    </location>
</feature>
<protein>
    <submittedName>
        <fullName evidence="2">Uncharacterized protein</fullName>
    </submittedName>
</protein>
<gene>
    <name evidence="2" type="ORF">JTE90_009306</name>
</gene>
<dbReference type="Proteomes" id="UP000827092">
    <property type="component" value="Unassembled WGS sequence"/>
</dbReference>
<keyword evidence="3" id="KW-1185">Reference proteome</keyword>
<evidence type="ECO:0000313" key="3">
    <source>
        <dbReference type="Proteomes" id="UP000827092"/>
    </source>
</evidence>
<dbReference type="EMBL" id="JAFNEN010006446">
    <property type="protein sequence ID" value="KAG8155930.1"/>
    <property type="molecule type" value="Genomic_DNA"/>
</dbReference>
<sequence>MIHCVSSNKSPQSEEKSQYPQYGGLLENVPNTQTSTKVLYRRFGTAHRHPEGELSCSPGGPAADNGYGTGTENYTILPRIFKGQQRRTGHRTETRCLLRDSAFLSPDEPDSRDTKPYKQR</sequence>
<proteinExistence type="predicted"/>
<feature type="region of interest" description="Disordered" evidence="1">
    <location>
        <begin position="49"/>
        <end position="70"/>
    </location>
</feature>
<accession>A0AAV6TDC5</accession>
<organism evidence="2 3">
    <name type="scientific">Oedothorax gibbosus</name>
    <dbReference type="NCBI Taxonomy" id="931172"/>
    <lineage>
        <taxon>Eukaryota</taxon>
        <taxon>Metazoa</taxon>
        <taxon>Ecdysozoa</taxon>
        <taxon>Arthropoda</taxon>
        <taxon>Chelicerata</taxon>
        <taxon>Arachnida</taxon>
        <taxon>Araneae</taxon>
        <taxon>Araneomorphae</taxon>
        <taxon>Entelegynae</taxon>
        <taxon>Araneoidea</taxon>
        <taxon>Linyphiidae</taxon>
        <taxon>Erigoninae</taxon>
        <taxon>Oedothorax</taxon>
    </lineage>
</organism>
<evidence type="ECO:0000256" key="1">
    <source>
        <dbReference type="SAM" id="MobiDB-lite"/>
    </source>
</evidence>
<dbReference type="AlphaFoldDB" id="A0AAV6TDC5"/>
<name>A0AAV6TDC5_9ARAC</name>
<feature type="compositionally biased region" description="Basic and acidic residues" evidence="1">
    <location>
        <begin position="109"/>
        <end position="120"/>
    </location>
</feature>
<evidence type="ECO:0000313" key="2">
    <source>
        <dbReference type="EMBL" id="KAG8155930.1"/>
    </source>
</evidence>
<reference evidence="2 3" key="1">
    <citation type="journal article" date="2022" name="Nat. Ecol. Evol.">
        <title>A masculinizing supergene underlies an exaggerated male reproductive morph in a spider.</title>
        <authorList>
            <person name="Hendrickx F."/>
            <person name="De Corte Z."/>
            <person name="Sonet G."/>
            <person name="Van Belleghem S.M."/>
            <person name="Kostlbacher S."/>
            <person name="Vangestel C."/>
        </authorList>
    </citation>
    <scope>NUCLEOTIDE SEQUENCE [LARGE SCALE GENOMIC DNA]</scope>
    <source>
        <strain evidence="2">W744_W776</strain>
    </source>
</reference>
<feature type="region of interest" description="Disordered" evidence="1">
    <location>
        <begin position="1"/>
        <end position="30"/>
    </location>
</feature>